<dbReference type="SMART" id="SM00986">
    <property type="entry name" value="UDG"/>
    <property type="match status" value="1"/>
</dbReference>
<dbReference type="AlphaFoldDB" id="A0A2K9A8I9"/>
<feature type="active site" description="Proton acceptor" evidence="9">
    <location>
        <position position="65"/>
    </location>
</feature>
<evidence type="ECO:0000313" key="11">
    <source>
        <dbReference type="EMBL" id="AUD79040.1"/>
    </source>
</evidence>
<evidence type="ECO:0000256" key="10">
    <source>
        <dbReference type="RuleBase" id="RU003780"/>
    </source>
</evidence>
<dbReference type="SUPFAM" id="SSF52141">
    <property type="entry name" value="Uracil-DNA glycosylase-like"/>
    <property type="match status" value="1"/>
</dbReference>
<gene>
    <name evidence="9" type="primary">ung</name>
    <name evidence="11" type="ORF">CW740_07175</name>
</gene>
<evidence type="ECO:0000256" key="5">
    <source>
        <dbReference type="ARBA" id="ARBA00018429"/>
    </source>
</evidence>
<dbReference type="KEGG" id="kpd:CW740_07175"/>
<protein>
    <recommendedName>
        <fullName evidence="5 9">Uracil-DNA glycosylase</fullName>
        <shortName evidence="9">UDG</shortName>
        <ecNumber evidence="4 9">3.2.2.27</ecNumber>
    </recommendedName>
</protein>
<dbReference type="Gene3D" id="3.40.470.10">
    <property type="entry name" value="Uracil-DNA glycosylase-like domain"/>
    <property type="match status" value="1"/>
</dbReference>
<dbReference type="GO" id="GO:0005737">
    <property type="term" value="C:cytoplasm"/>
    <property type="evidence" value="ECO:0007669"/>
    <property type="project" value="UniProtKB-SubCell"/>
</dbReference>
<organism evidence="11 12">
    <name type="scientific">Kangiella profundi</name>
    <dbReference type="NCBI Taxonomy" id="1561924"/>
    <lineage>
        <taxon>Bacteria</taxon>
        <taxon>Pseudomonadati</taxon>
        <taxon>Pseudomonadota</taxon>
        <taxon>Gammaproteobacteria</taxon>
        <taxon>Kangiellales</taxon>
        <taxon>Kangiellaceae</taxon>
        <taxon>Kangiella</taxon>
    </lineage>
</organism>
<comment type="subcellular location">
    <subcellularLocation>
        <location evidence="9">Cytoplasm</location>
    </subcellularLocation>
</comment>
<evidence type="ECO:0000313" key="12">
    <source>
        <dbReference type="Proteomes" id="UP000232693"/>
    </source>
</evidence>
<keyword evidence="9" id="KW-0963">Cytoplasm</keyword>
<dbReference type="Pfam" id="PF03167">
    <property type="entry name" value="UDG"/>
    <property type="match status" value="1"/>
</dbReference>
<dbReference type="PROSITE" id="PS00130">
    <property type="entry name" value="U_DNA_GLYCOSYLASE"/>
    <property type="match status" value="1"/>
</dbReference>
<dbReference type="NCBIfam" id="NF003589">
    <property type="entry name" value="PRK05254.1-2"/>
    <property type="match status" value="1"/>
</dbReference>
<name>A0A2K9A8I9_9GAMM</name>
<evidence type="ECO:0000256" key="8">
    <source>
        <dbReference type="ARBA" id="ARBA00023204"/>
    </source>
</evidence>
<sequence length="221" mass="24505">MSEPISSWAEVLGPVKKQNYFKELLSFIESERESGKTIYPPKEQVFAALSLTEFAQVKVVILGQDPYHGPNQANGLCFSVNPEQPLPPSLRNIYKELVSDIGCPQPVNGDLTSWAKQGVLLLNTVLTVEAAKANSHKGRGWEVFTDEVIQALNRADQPIIFLLWGSQAQAKSSLIKNSKHTILTAPHPSPLSAHRGFFGCKHFSKTNQILVENDQTPIKWC</sequence>
<dbReference type="EMBL" id="CP025120">
    <property type="protein sequence ID" value="AUD79040.1"/>
    <property type="molecule type" value="Genomic_DNA"/>
</dbReference>
<evidence type="ECO:0000256" key="3">
    <source>
        <dbReference type="ARBA" id="ARBA00008184"/>
    </source>
</evidence>
<dbReference type="InterPro" id="IPR018085">
    <property type="entry name" value="Ura-DNA_Glyclase_AS"/>
</dbReference>
<dbReference type="InterPro" id="IPR005122">
    <property type="entry name" value="Uracil-DNA_glycosylase-like"/>
</dbReference>
<comment type="similarity">
    <text evidence="3 9 10">Belongs to the uracil-DNA glycosylase (UDG) superfamily. UNG family.</text>
</comment>
<dbReference type="NCBIfam" id="NF003592">
    <property type="entry name" value="PRK05254.1-5"/>
    <property type="match status" value="1"/>
</dbReference>
<dbReference type="CDD" id="cd10027">
    <property type="entry name" value="UDG-F1-like"/>
    <property type="match status" value="1"/>
</dbReference>
<dbReference type="Proteomes" id="UP000232693">
    <property type="component" value="Chromosome"/>
</dbReference>
<comment type="catalytic activity">
    <reaction evidence="1 9 10">
        <text>Hydrolyzes single-stranded DNA or mismatched double-stranded DNA and polynucleotides, releasing free uracil.</text>
        <dbReference type="EC" id="3.2.2.27"/>
    </reaction>
</comment>
<comment type="function">
    <text evidence="2 9 10">Excises uracil residues from the DNA which can arise as a result of misincorporation of dUMP residues by DNA polymerase or due to deamination of cytosine.</text>
</comment>
<keyword evidence="8 9" id="KW-0234">DNA repair</keyword>
<dbReference type="NCBIfam" id="NF003588">
    <property type="entry name" value="PRK05254.1-1"/>
    <property type="match status" value="1"/>
</dbReference>
<dbReference type="FunFam" id="3.40.470.10:FF:000001">
    <property type="entry name" value="Uracil-DNA glycosylase"/>
    <property type="match status" value="1"/>
</dbReference>
<proteinExistence type="inferred from homology"/>
<dbReference type="EC" id="3.2.2.27" evidence="4 9"/>
<dbReference type="HAMAP" id="MF_00148">
    <property type="entry name" value="UDG"/>
    <property type="match status" value="1"/>
</dbReference>
<evidence type="ECO:0000256" key="4">
    <source>
        <dbReference type="ARBA" id="ARBA00012030"/>
    </source>
</evidence>
<accession>A0A2K9A8I9</accession>
<keyword evidence="6 9" id="KW-0227">DNA damage</keyword>
<dbReference type="GO" id="GO:0004844">
    <property type="term" value="F:uracil DNA N-glycosylase activity"/>
    <property type="evidence" value="ECO:0007669"/>
    <property type="project" value="UniProtKB-UniRule"/>
</dbReference>
<dbReference type="PANTHER" id="PTHR11264:SF0">
    <property type="entry name" value="URACIL-DNA GLYCOSYLASE"/>
    <property type="match status" value="1"/>
</dbReference>
<dbReference type="RefSeq" id="WP_106646876.1">
    <property type="nucleotide sequence ID" value="NZ_BMGO01000001.1"/>
</dbReference>
<evidence type="ECO:0000256" key="6">
    <source>
        <dbReference type="ARBA" id="ARBA00022763"/>
    </source>
</evidence>
<evidence type="ECO:0000256" key="2">
    <source>
        <dbReference type="ARBA" id="ARBA00002631"/>
    </source>
</evidence>
<dbReference type="NCBIfam" id="NF003591">
    <property type="entry name" value="PRK05254.1-4"/>
    <property type="match status" value="1"/>
</dbReference>
<evidence type="ECO:0000256" key="7">
    <source>
        <dbReference type="ARBA" id="ARBA00022801"/>
    </source>
</evidence>
<dbReference type="InterPro" id="IPR002043">
    <property type="entry name" value="UDG_fam1"/>
</dbReference>
<reference evidence="11 12" key="1">
    <citation type="submission" date="2017-12" db="EMBL/GenBank/DDBJ databases">
        <title>Kangiella profundi FT102 completed genome.</title>
        <authorList>
            <person name="Xu J."/>
            <person name="Wang J."/>
            <person name="Lu Y."/>
        </authorList>
    </citation>
    <scope>NUCLEOTIDE SEQUENCE [LARGE SCALE GENOMIC DNA]</scope>
    <source>
        <strain evidence="11 12">FT102</strain>
    </source>
</reference>
<evidence type="ECO:0000256" key="9">
    <source>
        <dbReference type="HAMAP-Rule" id="MF_00148"/>
    </source>
</evidence>
<dbReference type="OrthoDB" id="9804372at2"/>
<dbReference type="InterPro" id="IPR036895">
    <property type="entry name" value="Uracil-DNA_glycosylase-like_sf"/>
</dbReference>
<dbReference type="SMART" id="SM00987">
    <property type="entry name" value="UreE_C"/>
    <property type="match status" value="1"/>
</dbReference>
<keyword evidence="12" id="KW-1185">Reference proteome</keyword>
<dbReference type="GO" id="GO:0097510">
    <property type="term" value="P:base-excision repair, AP site formation via deaminated base removal"/>
    <property type="evidence" value="ECO:0007669"/>
    <property type="project" value="TreeGrafter"/>
</dbReference>
<dbReference type="NCBIfam" id="TIGR00628">
    <property type="entry name" value="ung"/>
    <property type="match status" value="1"/>
</dbReference>
<evidence type="ECO:0000256" key="1">
    <source>
        <dbReference type="ARBA" id="ARBA00001400"/>
    </source>
</evidence>
<keyword evidence="7 9" id="KW-0378">Hydrolase</keyword>
<dbReference type="PANTHER" id="PTHR11264">
    <property type="entry name" value="URACIL-DNA GLYCOSYLASE"/>
    <property type="match status" value="1"/>
</dbReference>